<comment type="caution">
    <text evidence="2">The sequence shown here is derived from an EMBL/GenBank/DDBJ whole genome shotgun (WGS) entry which is preliminary data.</text>
</comment>
<accession>A0A8H2ZGS5</accession>
<dbReference type="EMBL" id="CAEFZW010000002">
    <property type="protein sequence ID" value="CAB4253040.1"/>
    <property type="molecule type" value="Genomic_DNA"/>
</dbReference>
<name>A0A8H2ZGS5_9SACH</name>
<feature type="compositionally biased region" description="Acidic residues" evidence="1">
    <location>
        <begin position="56"/>
        <end position="67"/>
    </location>
</feature>
<dbReference type="OrthoDB" id="551302at2759"/>
<dbReference type="InterPro" id="IPR007062">
    <property type="entry name" value="PPI-2"/>
</dbReference>
<feature type="compositionally biased region" description="Acidic residues" evidence="1">
    <location>
        <begin position="200"/>
        <end position="214"/>
    </location>
</feature>
<protein>
    <submittedName>
        <fullName evidence="2">Similar to Saccharomyces cerevisiae YMR311C GLC8 Regulatory subunit of protein phosphatase 1 (Glc7p), involved in glycogen metabolism and chromosome segregation</fullName>
    </submittedName>
</protein>
<evidence type="ECO:0000256" key="1">
    <source>
        <dbReference type="SAM" id="MobiDB-lite"/>
    </source>
</evidence>
<evidence type="ECO:0000313" key="3">
    <source>
        <dbReference type="Proteomes" id="UP000644660"/>
    </source>
</evidence>
<feature type="compositionally biased region" description="Basic and acidic residues" evidence="1">
    <location>
        <begin position="9"/>
        <end position="21"/>
    </location>
</feature>
<proteinExistence type="predicted"/>
<dbReference type="Proteomes" id="UP000644660">
    <property type="component" value="Unassembled WGS sequence"/>
</dbReference>
<dbReference type="GO" id="GO:0009966">
    <property type="term" value="P:regulation of signal transduction"/>
    <property type="evidence" value="ECO:0007669"/>
    <property type="project" value="InterPro"/>
</dbReference>
<feature type="region of interest" description="Disordered" evidence="1">
    <location>
        <begin position="48"/>
        <end position="94"/>
    </location>
</feature>
<reference evidence="2 3" key="1">
    <citation type="submission" date="2020-05" db="EMBL/GenBank/DDBJ databases">
        <authorList>
            <person name="Casaregola S."/>
            <person name="Devillers H."/>
            <person name="Grondin C."/>
        </authorList>
    </citation>
    <scope>NUCLEOTIDE SEQUENCE [LARGE SCALE GENOMIC DNA]</scope>
    <source>
        <strain evidence="2 3">CLIB 1767</strain>
    </source>
</reference>
<dbReference type="RefSeq" id="XP_041405078.1">
    <property type="nucleotide sequence ID" value="XM_041549144.1"/>
</dbReference>
<dbReference type="AlphaFoldDB" id="A0A8H2ZGS5"/>
<dbReference type="Pfam" id="PF04979">
    <property type="entry name" value="IPP-2"/>
    <property type="match status" value="1"/>
</dbReference>
<dbReference type="PANTHER" id="PTHR12398:SF20">
    <property type="entry name" value="PROTEIN PHOSPHATASE 1 REGULATORY INHIBITOR SUBUNIT 2"/>
    <property type="match status" value="1"/>
</dbReference>
<sequence length="259" mass="30077">MGGILKNPLSKDEVSHKDGNENVSEFRKQVYKNTQLNAKLTSGQGITTMNKQFDGDNIEDYPSDMDEKDIAINSKGNTFRRTPPSGPPKDVLQLKKEEEERLQWNKRNLAENEVTKQQYSDIHIDEPKTPYQGAVDPQGEYYRDDDEEDNVEDNNNDDRSNRAAALPNVSDLDDFTLGEPEYDIKDTTDNNDVEVHMADNDNEEEDIESEDELDEGKAKELRHKKFEEMRKKHYDLREMFKNKKMHEEENDANVDDNEQ</sequence>
<gene>
    <name evidence="2" type="ORF">KABA2_02S10340</name>
</gene>
<feature type="region of interest" description="Disordered" evidence="1">
    <location>
        <begin position="1"/>
        <end position="21"/>
    </location>
</feature>
<dbReference type="PANTHER" id="PTHR12398">
    <property type="entry name" value="PROTEIN PHOSPHATASE INHIBITOR"/>
    <property type="match status" value="1"/>
</dbReference>
<keyword evidence="3" id="KW-1185">Reference proteome</keyword>
<organism evidence="2 3">
    <name type="scientific">Maudiozyma barnettii</name>
    <dbReference type="NCBI Taxonomy" id="61262"/>
    <lineage>
        <taxon>Eukaryota</taxon>
        <taxon>Fungi</taxon>
        <taxon>Dikarya</taxon>
        <taxon>Ascomycota</taxon>
        <taxon>Saccharomycotina</taxon>
        <taxon>Saccharomycetes</taxon>
        <taxon>Saccharomycetales</taxon>
        <taxon>Saccharomycetaceae</taxon>
        <taxon>Maudiozyma</taxon>
    </lineage>
</organism>
<feature type="compositionally biased region" description="Basic and acidic residues" evidence="1">
    <location>
        <begin position="182"/>
        <end position="199"/>
    </location>
</feature>
<feature type="compositionally biased region" description="Acidic residues" evidence="1">
    <location>
        <begin position="143"/>
        <end position="155"/>
    </location>
</feature>
<dbReference type="GeneID" id="64856189"/>
<feature type="region of interest" description="Disordered" evidence="1">
    <location>
        <begin position="108"/>
        <end position="221"/>
    </location>
</feature>
<evidence type="ECO:0000313" key="2">
    <source>
        <dbReference type="EMBL" id="CAB4253040.1"/>
    </source>
</evidence>
<dbReference type="GO" id="GO:0004864">
    <property type="term" value="F:protein phosphatase inhibitor activity"/>
    <property type="evidence" value="ECO:0007669"/>
    <property type="project" value="InterPro"/>
</dbReference>